<dbReference type="InterPro" id="IPR013149">
    <property type="entry name" value="ADH-like_C"/>
</dbReference>
<dbReference type="Pfam" id="PF00107">
    <property type="entry name" value="ADH_zinc_N"/>
    <property type="match status" value="1"/>
</dbReference>
<comment type="cofactor">
    <cofactor evidence="1 5">
        <name>Zn(2+)</name>
        <dbReference type="ChEBI" id="CHEBI:29105"/>
    </cofactor>
</comment>
<dbReference type="SUPFAM" id="SSF50129">
    <property type="entry name" value="GroES-like"/>
    <property type="match status" value="1"/>
</dbReference>
<dbReference type="InterPro" id="IPR036291">
    <property type="entry name" value="NAD(P)-bd_dom_sf"/>
</dbReference>
<protein>
    <submittedName>
        <fullName evidence="7">Zinc-dependent alcohol dehydrogenase family protein</fullName>
    </submittedName>
</protein>
<keyword evidence="3 5" id="KW-0862">Zinc</keyword>
<evidence type="ECO:0000313" key="7">
    <source>
        <dbReference type="EMBL" id="UYV99331.1"/>
    </source>
</evidence>
<evidence type="ECO:0000313" key="8">
    <source>
        <dbReference type="Proteomes" id="UP001163293"/>
    </source>
</evidence>
<dbReference type="Pfam" id="PF08240">
    <property type="entry name" value="ADH_N"/>
    <property type="match status" value="1"/>
</dbReference>
<reference evidence="7" key="1">
    <citation type="submission" date="2022-07" db="EMBL/GenBank/DDBJ databases">
        <authorList>
            <person name="Wu T."/>
        </authorList>
    </citation>
    <scope>NUCLEOTIDE SEQUENCE</scope>
    <source>
        <strain evidence="7">SD-1</strain>
    </source>
</reference>
<evidence type="ECO:0000256" key="3">
    <source>
        <dbReference type="ARBA" id="ARBA00022833"/>
    </source>
</evidence>
<dbReference type="Gene3D" id="3.90.180.10">
    <property type="entry name" value="Medium-chain alcohol dehydrogenases, catalytic domain"/>
    <property type="match status" value="1"/>
</dbReference>
<gene>
    <name evidence="7" type="ORF">NL394_09100</name>
</gene>
<dbReference type="InterPro" id="IPR011032">
    <property type="entry name" value="GroES-like_sf"/>
</dbReference>
<dbReference type="AlphaFoldDB" id="A0AAX3ENI8"/>
<dbReference type="RefSeq" id="WP_069695667.1">
    <property type="nucleotide sequence ID" value="NZ_CP043010.1"/>
</dbReference>
<keyword evidence="2 5" id="KW-0479">Metal-binding</keyword>
<keyword evidence="8" id="KW-1185">Reference proteome</keyword>
<dbReference type="Proteomes" id="UP001163293">
    <property type="component" value="Chromosome"/>
</dbReference>
<dbReference type="GO" id="GO:0016491">
    <property type="term" value="F:oxidoreductase activity"/>
    <property type="evidence" value="ECO:0007669"/>
    <property type="project" value="UniProtKB-KW"/>
</dbReference>
<dbReference type="InterPro" id="IPR050129">
    <property type="entry name" value="Zn_alcohol_dh"/>
</dbReference>
<dbReference type="Gene3D" id="3.40.50.720">
    <property type="entry name" value="NAD(P)-binding Rossmann-like Domain"/>
    <property type="match status" value="1"/>
</dbReference>
<dbReference type="PANTHER" id="PTHR43401:SF5">
    <property type="entry name" value="ALCOHOL DEHYDROGENASE-RELATED"/>
    <property type="match status" value="1"/>
</dbReference>
<dbReference type="SMART" id="SM00829">
    <property type="entry name" value="PKS_ER"/>
    <property type="match status" value="1"/>
</dbReference>
<accession>A0AAX3ENI8</accession>
<sequence>MRAVVFESPGQLSVKDLPDPSPGPKDILVRVAAVGMCGTDIHVFEGDYLGGQFPMIPGHEATGTIEAIGEAVTGFSVGDRVAIDPTMTCGECEYCLNGRNNLCRNWDSMGVISSHGASAELILAPAKNVYALAPDADLFDATMIEPISCAIRALDILPRRIGEHYLIYGAGTMGLLLAQLAPRAGAASVSVVDPNESRLQLAREVGVDIVATGADHLDRENWDVVIDCTGVIAAMEDGMPRVKPGGYFQQFGVAAVDAKARYSPLSITKDEINIVGSMAARHTFGRAVEMFTAGAINVKPMFSHAFTLDDYDTAMETFRKGTGRKLQIRPGAAESQTLQST</sequence>
<comment type="similarity">
    <text evidence="5">Belongs to the zinc-containing alcohol dehydrogenase family.</text>
</comment>
<dbReference type="CDD" id="cd08234">
    <property type="entry name" value="threonine_DH_like"/>
    <property type="match status" value="1"/>
</dbReference>
<evidence type="ECO:0000259" key="6">
    <source>
        <dbReference type="SMART" id="SM00829"/>
    </source>
</evidence>
<feature type="domain" description="Enoyl reductase (ER)" evidence="6">
    <location>
        <begin position="7"/>
        <end position="328"/>
    </location>
</feature>
<dbReference type="EMBL" id="CP101185">
    <property type="protein sequence ID" value="UYV99331.1"/>
    <property type="molecule type" value="Genomic_DNA"/>
</dbReference>
<dbReference type="PROSITE" id="PS00059">
    <property type="entry name" value="ADH_ZINC"/>
    <property type="match status" value="1"/>
</dbReference>
<dbReference type="SUPFAM" id="SSF51735">
    <property type="entry name" value="NAD(P)-binding Rossmann-fold domains"/>
    <property type="match status" value="1"/>
</dbReference>
<evidence type="ECO:0000256" key="2">
    <source>
        <dbReference type="ARBA" id="ARBA00022723"/>
    </source>
</evidence>
<dbReference type="GO" id="GO:0008270">
    <property type="term" value="F:zinc ion binding"/>
    <property type="evidence" value="ECO:0007669"/>
    <property type="project" value="InterPro"/>
</dbReference>
<evidence type="ECO:0000256" key="4">
    <source>
        <dbReference type="ARBA" id="ARBA00023002"/>
    </source>
</evidence>
<proteinExistence type="inferred from homology"/>
<evidence type="ECO:0000256" key="5">
    <source>
        <dbReference type="RuleBase" id="RU361277"/>
    </source>
</evidence>
<name>A0AAX3ENI8_PAEUR</name>
<dbReference type="InterPro" id="IPR013154">
    <property type="entry name" value="ADH-like_N"/>
</dbReference>
<keyword evidence="4" id="KW-0560">Oxidoreductase</keyword>
<organism evidence="7 8">
    <name type="scientific">Paenarthrobacter ureafaciens</name>
    <dbReference type="NCBI Taxonomy" id="37931"/>
    <lineage>
        <taxon>Bacteria</taxon>
        <taxon>Bacillati</taxon>
        <taxon>Actinomycetota</taxon>
        <taxon>Actinomycetes</taxon>
        <taxon>Micrococcales</taxon>
        <taxon>Micrococcaceae</taxon>
        <taxon>Paenarthrobacter</taxon>
    </lineage>
</organism>
<dbReference type="PANTHER" id="PTHR43401">
    <property type="entry name" value="L-THREONINE 3-DEHYDROGENASE"/>
    <property type="match status" value="1"/>
</dbReference>
<dbReference type="InterPro" id="IPR020843">
    <property type="entry name" value="ER"/>
</dbReference>
<evidence type="ECO:0000256" key="1">
    <source>
        <dbReference type="ARBA" id="ARBA00001947"/>
    </source>
</evidence>
<dbReference type="InterPro" id="IPR002328">
    <property type="entry name" value="ADH_Zn_CS"/>
</dbReference>